<dbReference type="EMBL" id="JAUSWC010000008">
    <property type="protein sequence ID" value="MDQ0487668.1"/>
    <property type="molecule type" value="Genomic_DNA"/>
</dbReference>
<name>A0ABU0KE62_9ACTN</name>
<reference evidence="2 3" key="1">
    <citation type="submission" date="2023-07" db="EMBL/GenBank/DDBJ databases">
        <title>Genomic Encyclopedia of Type Strains, Phase IV (KMG-IV): sequencing the most valuable type-strain genomes for metagenomic binning, comparative biology and taxonomic classification.</title>
        <authorList>
            <person name="Goeker M."/>
        </authorList>
    </citation>
    <scope>NUCLEOTIDE SEQUENCE [LARGE SCALE GENOMIC DNA]</scope>
    <source>
        <strain evidence="2 3">DSM 40573</strain>
    </source>
</reference>
<comment type="caution">
    <text evidence="2">The sequence shown here is derived from an EMBL/GenBank/DDBJ whole genome shotgun (WGS) entry which is preliminary data.</text>
</comment>
<feature type="compositionally biased region" description="Polar residues" evidence="1">
    <location>
        <begin position="72"/>
        <end position="81"/>
    </location>
</feature>
<evidence type="ECO:0000256" key="1">
    <source>
        <dbReference type="SAM" id="MobiDB-lite"/>
    </source>
</evidence>
<evidence type="ECO:0008006" key="4">
    <source>
        <dbReference type="Google" id="ProtNLM"/>
    </source>
</evidence>
<dbReference type="RefSeq" id="WP_370879018.1">
    <property type="nucleotide sequence ID" value="NZ_JAUSWC010000008.1"/>
</dbReference>
<proteinExistence type="predicted"/>
<keyword evidence="3" id="KW-1185">Reference proteome</keyword>
<accession>A0ABU0KE62</accession>
<organism evidence="2 3">
    <name type="scientific">Streptomyces thermodiastaticus</name>
    <dbReference type="NCBI Taxonomy" id="44061"/>
    <lineage>
        <taxon>Bacteria</taxon>
        <taxon>Bacillati</taxon>
        <taxon>Actinomycetota</taxon>
        <taxon>Actinomycetes</taxon>
        <taxon>Kitasatosporales</taxon>
        <taxon>Streptomycetaceae</taxon>
        <taxon>Streptomyces</taxon>
    </lineage>
</organism>
<gene>
    <name evidence="2" type="ORF">QO019_002523</name>
</gene>
<sequence>MPRTGSKTVRSTSGHAPITTRGDIVIRNFRMLAGWDVVVAATATAVTATIGATAGGPVNPQPTAPQAHPTTGQGPKTQTEPRSAERRRIASSVLGKDVKYTLTALRSRTDPLAASVRLQVFTFDNGTWRETDRALVGEADSWFWFPLTGRHAVCAFSTSSTQPAPLAVSMLVTPSVGCSPTANFRVDSGRIVPA</sequence>
<evidence type="ECO:0000313" key="3">
    <source>
        <dbReference type="Proteomes" id="UP001236795"/>
    </source>
</evidence>
<protein>
    <recommendedName>
        <fullName evidence="4">Secreted protein</fullName>
    </recommendedName>
</protein>
<evidence type="ECO:0000313" key="2">
    <source>
        <dbReference type="EMBL" id="MDQ0487668.1"/>
    </source>
</evidence>
<feature type="region of interest" description="Disordered" evidence="1">
    <location>
        <begin position="54"/>
        <end position="87"/>
    </location>
</feature>
<dbReference type="Proteomes" id="UP001236795">
    <property type="component" value="Unassembled WGS sequence"/>
</dbReference>